<dbReference type="Gene3D" id="1.10.10.60">
    <property type="entry name" value="Homeodomain-like"/>
    <property type="match status" value="1"/>
</dbReference>
<dbReference type="GO" id="GO:0005829">
    <property type="term" value="C:cytosol"/>
    <property type="evidence" value="ECO:0007669"/>
    <property type="project" value="TreeGrafter"/>
</dbReference>
<comment type="caution">
    <text evidence="5">The sequence shown here is derived from an EMBL/GenBank/DDBJ whole genome shotgun (WGS) entry which is preliminary data.</text>
</comment>
<keyword evidence="3" id="KW-0804">Transcription</keyword>
<keyword evidence="1" id="KW-0805">Transcription regulation</keyword>
<name>A0A4R6WSL2_9PROT</name>
<sequence>MPGAEVPVVLAAAAAGLVDFIAAQGGDIDTIFGRCGIAPEMTDAPTLQLPLDTFCALFEEGARQTRNDNFGLWFGQQFAPRDLGMWGYAALSSPNLGAALGNFVDLFRYQQGSSVMRLAPAGANHMRLEYRIEAPAILARRQDAELSLGQFTNVIRECCGRHWSPLEVHFEHPRPENWRQHEMAFGAPVFFGAASNAILFERALLARPMPGSDPKLLAMMRSCLESMGSHPQAERLADRILSAIRQRLAEGAPNLEEIAATLRLSPGAIQKALSAEGLGFREAVEHVRFELARHYLAQLHLPLSEIALLLGYSELSAFTRAFTRWSGVSPRRWRAGLARH</sequence>
<reference evidence="5 6" key="1">
    <citation type="submission" date="2019-03" db="EMBL/GenBank/DDBJ databases">
        <title>Genomic Encyclopedia of Type Strains, Phase III (KMG-III): the genomes of soil and plant-associated and newly described type strains.</title>
        <authorList>
            <person name="Whitman W."/>
        </authorList>
    </citation>
    <scope>NUCLEOTIDE SEQUENCE [LARGE SCALE GENOMIC DNA]</scope>
    <source>
        <strain evidence="5 6">CGMCC 1.7660</strain>
    </source>
</reference>
<dbReference type="PANTHER" id="PTHR47894:SF4">
    <property type="entry name" value="HTH-TYPE TRANSCRIPTIONAL REGULATOR GADX"/>
    <property type="match status" value="1"/>
</dbReference>
<dbReference type="GO" id="GO:0003700">
    <property type="term" value="F:DNA-binding transcription factor activity"/>
    <property type="evidence" value="ECO:0007669"/>
    <property type="project" value="InterPro"/>
</dbReference>
<dbReference type="PRINTS" id="PR00032">
    <property type="entry name" value="HTHARAC"/>
</dbReference>
<evidence type="ECO:0000313" key="6">
    <source>
        <dbReference type="Proteomes" id="UP000295783"/>
    </source>
</evidence>
<organism evidence="5 6">
    <name type="scientific">Dongia mobilis</name>
    <dbReference type="NCBI Taxonomy" id="578943"/>
    <lineage>
        <taxon>Bacteria</taxon>
        <taxon>Pseudomonadati</taxon>
        <taxon>Pseudomonadota</taxon>
        <taxon>Alphaproteobacteria</taxon>
        <taxon>Rhodospirillales</taxon>
        <taxon>Dongiaceae</taxon>
        <taxon>Dongia</taxon>
    </lineage>
</organism>
<feature type="domain" description="HTH araC/xylS-type" evidence="4">
    <location>
        <begin position="238"/>
        <end position="336"/>
    </location>
</feature>
<dbReference type="Proteomes" id="UP000295783">
    <property type="component" value="Unassembled WGS sequence"/>
</dbReference>
<dbReference type="SMART" id="SM00342">
    <property type="entry name" value="HTH_ARAC"/>
    <property type="match status" value="1"/>
</dbReference>
<dbReference type="Pfam" id="PF12625">
    <property type="entry name" value="Arabinose_bd"/>
    <property type="match status" value="1"/>
</dbReference>
<dbReference type="PROSITE" id="PS01124">
    <property type="entry name" value="HTH_ARAC_FAMILY_2"/>
    <property type="match status" value="1"/>
</dbReference>
<proteinExistence type="predicted"/>
<dbReference type="OrthoDB" id="9805730at2"/>
<dbReference type="RefSeq" id="WP_133613831.1">
    <property type="nucleotide sequence ID" value="NZ_SNYW01000008.1"/>
</dbReference>
<keyword evidence="2 5" id="KW-0238">DNA-binding</keyword>
<evidence type="ECO:0000256" key="1">
    <source>
        <dbReference type="ARBA" id="ARBA00023015"/>
    </source>
</evidence>
<evidence type="ECO:0000313" key="5">
    <source>
        <dbReference type="EMBL" id="TDQ82044.1"/>
    </source>
</evidence>
<dbReference type="AlphaFoldDB" id="A0A4R6WSL2"/>
<accession>A0A4R6WSL2</accession>
<dbReference type="InterPro" id="IPR032687">
    <property type="entry name" value="AraC-type_N"/>
</dbReference>
<evidence type="ECO:0000256" key="3">
    <source>
        <dbReference type="ARBA" id="ARBA00023163"/>
    </source>
</evidence>
<dbReference type="InterPro" id="IPR018060">
    <property type="entry name" value="HTH_AraC"/>
</dbReference>
<keyword evidence="6" id="KW-1185">Reference proteome</keyword>
<dbReference type="InterPro" id="IPR020449">
    <property type="entry name" value="Tscrpt_reg_AraC-type_HTH"/>
</dbReference>
<evidence type="ECO:0000259" key="4">
    <source>
        <dbReference type="PROSITE" id="PS01124"/>
    </source>
</evidence>
<dbReference type="GO" id="GO:0000976">
    <property type="term" value="F:transcription cis-regulatory region binding"/>
    <property type="evidence" value="ECO:0007669"/>
    <property type="project" value="TreeGrafter"/>
</dbReference>
<dbReference type="SUPFAM" id="SSF46689">
    <property type="entry name" value="Homeodomain-like"/>
    <property type="match status" value="1"/>
</dbReference>
<dbReference type="InterPro" id="IPR009057">
    <property type="entry name" value="Homeodomain-like_sf"/>
</dbReference>
<dbReference type="Pfam" id="PF12833">
    <property type="entry name" value="HTH_18"/>
    <property type="match status" value="1"/>
</dbReference>
<gene>
    <name evidence="5" type="ORF">A8950_1864</name>
</gene>
<dbReference type="PANTHER" id="PTHR47894">
    <property type="entry name" value="HTH-TYPE TRANSCRIPTIONAL REGULATOR GADX"/>
    <property type="match status" value="1"/>
</dbReference>
<protein>
    <submittedName>
        <fullName evidence="5">AraC-like DNA-binding protein</fullName>
    </submittedName>
</protein>
<dbReference type="EMBL" id="SNYW01000008">
    <property type="protein sequence ID" value="TDQ82044.1"/>
    <property type="molecule type" value="Genomic_DNA"/>
</dbReference>
<evidence type="ECO:0000256" key="2">
    <source>
        <dbReference type="ARBA" id="ARBA00023125"/>
    </source>
</evidence>